<protein>
    <submittedName>
        <fullName evidence="1">Uncharacterized protein</fullName>
    </submittedName>
</protein>
<proteinExistence type="predicted"/>
<evidence type="ECO:0000313" key="2">
    <source>
        <dbReference type="Proteomes" id="UP000283975"/>
    </source>
</evidence>
<evidence type="ECO:0000313" key="1">
    <source>
        <dbReference type="EMBL" id="RHC48734.1"/>
    </source>
</evidence>
<sequence>MQMKYGNIYKVLIMAVLAAIILSLSMRLFKNPEESKEPIVQPETAAELTEEDITAETERNQTTMATFPDEVEAEGGNTQPEIYSPWEEEDYTACYFTNTENTIDVDSTLPVGAQGRLTDDAQRYLDSEGIKAIELRCIDGTVITEGPETSFQVQCDDVGKTIIVMTYDRNLHTWTFKRE</sequence>
<reference evidence="1 2" key="1">
    <citation type="submission" date="2018-08" db="EMBL/GenBank/DDBJ databases">
        <title>A genome reference for cultivated species of the human gut microbiota.</title>
        <authorList>
            <person name="Zou Y."/>
            <person name="Xue W."/>
            <person name="Luo G."/>
        </authorList>
    </citation>
    <scope>NUCLEOTIDE SEQUENCE [LARGE SCALE GENOMIC DNA]</scope>
    <source>
        <strain evidence="1 2">AM35-14</strain>
    </source>
</reference>
<dbReference type="Proteomes" id="UP000283975">
    <property type="component" value="Unassembled WGS sequence"/>
</dbReference>
<organism evidence="1 2">
    <name type="scientific">Enterocloster bolteae</name>
    <dbReference type="NCBI Taxonomy" id="208479"/>
    <lineage>
        <taxon>Bacteria</taxon>
        <taxon>Bacillati</taxon>
        <taxon>Bacillota</taxon>
        <taxon>Clostridia</taxon>
        <taxon>Lachnospirales</taxon>
        <taxon>Lachnospiraceae</taxon>
        <taxon>Enterocloster</taxon>
    </lineage>
</organism>
<accession>A0A414AJ55</accession>
<name>A0A414AJ55_9FIRM</name>
<dbReference type="AlphaFoldDB" id="A0A414AJ55"/>
<gene>
    <name evidence="1" type="ORF">DW839_28225</name>
</gene>
<dbReference type="EMBL" id="QSHZ01000046">
    <property type="protein sequence ID" value="RHC48734.1"/>
    <property type="molecule type" value="Genomic_DNA"/>
</dbReference>
<comment type="caution">
    <text evidence="1">The sequence shown here is derived from an EMBL/GenBank/DDBJ whole genome shotgun (WGS) entry which is preliminary data.</text>
</comment>